<evidence type="ECO:0000256" key="1">
    <source>
        <dbReference type="ARBA" id="ARBA00004613"/>
    </source>
</evidence>
<protein>
    <recommendedName>
        <fullName evidence="8">Transthyretin-like family protein</fullName>
    </recommendedName>
</protein>
<feature type="signal peptide" evidence="5">
    <location>
        <begin position="1"/>
        <end position="16"/>
    </location>
</feature>
<evidence type="ECO:0000313" key="6">
    <source>
        <dbReference type="EMBL" id="CAJ0603068.1"/>
    </source>
</evidence>
<comment type="subcellular location">
    <subcellularLocation>
        <location evidence="1">Secreted</location>
    </subcellularLocation>
</comment>
<dbReference type="EMBL" id="CATQJL010000305">
    <property type="protein sequence ID" value="CAJ0603068.1"/>
    <property type="molecule type" value="Genomic_DNA"/>
</dbReference>
<dbReference type="GO" id="GO:0009986">
    <property type="term" value="C:cell surface"/>
    <property type="evidence" value="ECO:0007669"/>
    <property type="project" value="InterPro"/>
</dbReference>
<gene>
    <name evidence="6" type="ORF">CYNAS_LOCUS15051</name>
</gene>
<sequence>MKNLFILASILSAVVSQLSVYPRDDRFQQPYQGRGIFPALGRAVGQPAFPGRQDGFAFGQGSFDGGARSYQVKGRLLCGVQGAQGARVSLYEIGNGGSPVVYEDKSLDGSGGFHIKAEIRDQGFGGGSSAGPLILAINHNCEGVRQMSLQLPQSYLHQGFGAARTFDIGTINLEARYSGEKTNGFDGANGFNTGGTRSRIETLRNGNIGGGFAPLPVQV</sequence>
<keyword evidence="7" id="KW-1185">Reference proteome</keyword>
<accession>A0AA36H3V0</accession>
<dbReference type="PANTHER" id="PTHR21700">
    <property type="entry name" value="TRANSTHYRETIN-LIKE FAMILY PROTEIN-RELATED"/>
    <property type="match status" value="1"/>
</dbReference>
<comment type="caution">
    <text evidence="6">The sequence shown here is derived from an EMBL/GenBank/DDBJ whole genome shotgun (WGS) entry which is preliminary data.</text>
</comment>
<dbReference type="InterPro" id="IPR038479">
    <property type="entry name" value="Transthyretin-like_sf"/>
</dbReference>
<dbReference type="Gene3D" id="2.60.40.3330">
    <property type="match status" value="1"/>
</dbReference>
<evidence type="ECO:0008006" key="8">
    <source>
        <dbReference type="Google" id="ProtNLM"/>
    </source>
</evidence>
<evidence type="ECO:0000256" key="5">
    <source>
        <dbReference type="SAM" id="SignalP"/>
    </source>
</evidence>
<feature type="chain" id="PRO_5041333027" description="Transthyretin-like family protein" evidence="5">
    <location>
        <begin position="17"/>
        <end position="219"/>
    </location>
</feature>
<keyword evidence="4 5" id="KW-0732">Signal</keyword>
<evidence type="ECO:0000313" key="7">
    <source>
        <dbReference type="Proteomes" id="UP001176961"/>
    </source>
</evidence>
<comment type="similarity">
    <text evidence="2">Belongs to the nematode transthyretin-like family.</text>
</comment>
<dbReference type="InterPro" id="IPR001534">
    <property type="entry name" value="Transthyretin-like"/>
</dbReference>
<keyword evidence="3" id="KW-0964">Secreted</keyword>
<reference evidence="6" key="1">
    <citation type="submission" date="2023-07" db="EMBL/GenBank/DDBJ databases">
        <authorList>
            <consortium name="CYATHOMIX"/>
        </authorList>
    </citation>
    <scope>NUCLEOTIDE SEQUENCE</scope>
    <source>
        <strain evidence="6">N/A</strain>
    </source>
</reference>
<organism evidence="6 7">
    <name type="scientific">Cylicocyclus nassatus</name>
    <name type="common">Nematode worm</name>
    <dbReference type="NCBI Taxonomy" id="53992"/>
    <lineage>
        <taxon>Eukaryota</taxon>
        <taxon>Metazoa</taxon>
        <taxon>Ecdysozoa</taxon>
        <taxon>Nematoda</taxon>
        <taxon>Chromadorea</taxon>
        <taxon>Rhabditida</taxon>
        <taxon>Rhabditina</taxon>
        <taxon>Rhabditomorpha</taxon>
        <taxon>Strongyloidea</taxon>
        <taxon>Strongylidae</taxon>
        <taxon>Cylicocyclus</taxon>
    </lineage>
</organism>
<dbReference type="PANTHER" id="PTHR21700:SF23">
    <property type="entry name" value="TRANSTHYRETIN-LIKE FAMILY PROTEIN"/>
    <property type="match status" value="1"/>
</dbReference>
<dbReference type="AlphaFoldDB" id="A0AA36H3V0"/>
<evidence type="ECO:0000256" key="3">
    <source>
        <dbReference type="ARBA" id="ARBA00022525"/>
    </source>
</evidence>
<dbReference type="GO" id="GO:0005576">
    <property type="term" value="C:extracellular region"/>
    <property type="evidence" value="ECO:0007669"/>
    <property type="project" value="UniProtKB-SubCell"/>
</dbReference>
<dbReference type="Proteomes" id="UP001176961">
    <property type="component" value="Unassembled WGS sequence"/>
</dbReference>
<proteinExistence type="inferred from homology"/>
<evidence type="ECO:0000256" key="4">
    <source>
        <dbReference type="ARBA" id="ARBA00022729"/>
    </source>
</evidence>
<name>A0AA36H3V0_CYLNA</name>
<evidence type="ECO:0000256" key="2">
    <source>
        <dbReference type="ARBA" id="ARBA00010112"/>
    </source>
</evidence>